<comment type="caution">
    <text evidence="2">The sequence shown here is derived from an EMBL/GenBank/DDBJ whole genome shotgun (WGS) entry which is preliminary data.</text>
</comment>
<evidence type="ECO:0000313" key="2">
    <source>
        <dbReference type="EMBL" id="HJC48338.1"/>
    </source>
</evidence>
<evidence type="ECO:0000259" key="1">
    <source>
        <dbReference type="Pfam" id="PF18813"/>
    </source>
</evidence>
<reference evidence="2" key="2">
    <citation type="submission" date="2021-04" db="EMBL/GenBank/DDBJ databases">
        <authorList>
            <person name="Gilroy R."/>
        </authorList>
    </citation>
    <scope>NUCLEOTIDE SEQUENCE</scope>
    <source>
        <strain evidence="2">CHK183-5548</strain>
    </source>
</reference>
<reference evidence="2" key="1">
    <citation type="journal article" date="2021" name="PeerJ">
        <title>Extensive microbial diversity within the chicken gut microbiome revealed by metagenomics and culture.</title>
        <authorList>
            <person name="Gilroy R."/>
            <person name="Ravi A."/>
            <person name="Getino M."/>
            <person name="Pursley I."/>
            <person name="Horton D.L."/>
            <person name="Alikhan N.F."/>
            <person name="Baker D."/>
            <person name="Gharbi K."/>
            <person name="Hall N."/>
            <person name="Watson M."/>
            <person name="Adriaenssens E.M."/>
            <person name="Foster-Nyarko E."/>
            <person name="Jarju S."/>
            <person name="Secka A."/>
            <person name="Antonio M."/>
            <person name="Oren A."/>
            <person name="Chaudhuri R.R."/>
            <person name="La Ragione R."/>
            <person name="Hildebrand F."/>
            <person name="Pallen M.J."/>
        </authorList>
    </citation>
    <scope>NUCLEOTIDE SEQUENCE</scope>
    <source>
        <strain evidence="2">CHK183-5548</strain>
    </source>
</reference>
<dbReference type="InterPro" id="IPR041420">
    <property type="entry name" value="PBECR4"/>
</dbReference>
<proteinExistence type="predicted"/>
<sequence>MKQQTSDPLRHAAEHFCSLFDVQYHIIIGRKGKSADLTIEFNPIDFHHLMGLGKLKDLRIAVQNRESVFRGILNGTITYSSISCSRYIGLIENRFVPLSCIEQILDDNRLIFRYSQKRNLFSSIEADYLLSTSFLGNDVYIFIEEKEIDGLFFCRSFFPKEMKDYTLGQPRYTMLFKEKIMVSSGTRIIQFDRLTPKFQP</sequence>
<feature type="domain" description="Phage-Barnase-EndoU-ColicinE5/D-RelE like nuclease 4" evidence="1">
    <location>
        <begin position="11"/>
        <end position="192"/>
    </location>
</feature>
<name>A0A9D2PEV7_9FIRM</name>
<protein>
    <recommendedName>
        <fullName evidence="1">Phage-Barnase-EndoU-ColicinE5/D-RelE like nuclease 4 domain-containing protein</fullName>
    </recommendedName>
</protein>
<evidence type="ECO:0000313" key="3">
    <source>
        <dbReference type="Proteomes" id="UP000823883"/>
    </source>
</evidence>
<accession>A0A9D2PEV7</accession>
<organism evidence="2 3">
    <name type="scientific">Candidatus Lachnoclostridium pullistercoris</name>
    <dbReference type="NCBI Taxonomy" id="2838632"/>
    <lineage>
        <taxon>Bacteria</taxon>
        <taxon>Bacillati</taxon>
        <taxon>Bacillota</taxon>
        <taxon>Clostridia</taxon>
        <taxon>Lachnospirales</taxon>
        <taxon>Lachnospiraceae</taxon>
    </lineage>
</organism>
<dbReference type="EMBL" id="DWWL01000063">
    <property type="protein sequence ID" value="HJC48338.1"/>
    <property type="molecule type" value="Genomic_DNA"/>
</dbReference>
<gene>
    <name evidence="2" type="ORF">IAA04_09835</name>
</gene>
<dbReference type="AlphaFoldDB" id="A0A9D2PEV7"/>
<dbReference type="Proteomes" id="UP000823883">
    <property type="component" value="Unassembled WGS sequence"/>
</dbReference>
<dbReference type="Pfam" id="PF18813">
    <property type="entry name" value="PBECR4"/>
    <property type="match status" value="1"/>
</dbReference>